<organism evidence="5 6">
    <name type="scientific">Rhizobium tropici</name>
    <dbReference type="NCBI Taxonomy" id="398"/>
    <lineage>
        <taxon>Bacteria</taxon>
        <taxon>Pseudomonadati</taxon>
        <taxon>Pseudomonadota</taxon>
        <taxon>Alphaproteobacteria</taxon>
        <taxon>Hyphomicrobiales</taxon>
        <taxon>Rhizobiaceae</taxon>
        <taxon>Rhizobium/Agrobacterium group</taxon>
        <taxon>Rhizobium</taxon>
    </lineage>
</organism>
<dbReference type="EMBL" id="VNIP01000017">
    <property type="protein sequence ID" value="KAA1176525.1"/>
    <property type="molecule type" value="Genomic_DNA"/>
</dbReference>
<dbReference type="Pfam" id="PF12833">
    <property type="entry name" value="HTH_18"/>
    <property type="match status" value="1"/>
</dbReference>
<protein>
    <submittedName>
        <fullName evidence="5">Helix-turn-helix transcriptional regulator</fullName>
    </submittedName>
</protein>
<reference evidence="5 6" key="1">
    <citation type="submission" date="2019-07" db="EMBL/GenBank/DDBJ databases">
        <title>The Draft Genome Sequence of Rhizobium tropici SARCC-755 Associated with Superior Nodulation on Pigeonpea (Cajanus cajan (L.) Millsp.).</title>
        <authorList>
            <person name="Bopape F.L."/>
            <person name="Hassen A.I."/>
            <person name="Swanevelder Z.H."/>
            <person name="Gwata E.T."/>
        </authorList>
    </citation>
    <scope>NUCLEOTIDE SEQUENCE [LARGE SCALE GENOMIC DNA]</scope>
    <source>
        <strain evidence="5 6">SARCC-755</strain>
    </source>
</reference>
<dbReference type="Proteomes" id="UP000323608">
    <property type="component" value="Unassembled WGS sequence"/>
</dbReference>
<accession>A0A5B0VQT0</accession>
<dbReference type="InterPro" id="IPR009057">
    <property type="entry name" value="Homeodomain-like_sf"/>
</dbReference>
<keyword evidence="3" id="KW-0804">Transcription</keyword>
<dbReference type="InterPro" id="IPR018060">
    <property type="entry name" value="HTH_AraC"/>
</dbReference>
<dbReference type="OrthoDB" id="9793400at2"/>
<proteinExistence type="predicted"/>
<dbReference type="InterPro" id="IPR050204">
    <property type="entry name" value="AraC_XylS_family_regulators"/>
</dbReference>
<dbReference type="Gene3D" id="1.10.10.60">
    <property type="entry name" value="Homeodomain-like"/>
    <property type="match status" value="2"/>
</dbReference>
<evidence type="ECO:0000256" key="3">
    <source>
        <dbReference type="ARBA" id="ARBA00023163"/>
    </source>
</evidence>
<evidence type="ECO:0000313" key="5">
    <source>
        <dbReference type="EMBL" id="KAA1176525.1"/>
    </source>
</evidence>
<dbReference type="PANTHER" id="PTHR46796">
    <property type="entry name" value="HTH-TYPE TRANSCRIPTIONAL ACTIVATOR RHAS-RELATED"/>
    <property type="match status" value="1"/>
</dbReference>
<dbReference type="PROSITE" id="PS01124">
    <property type="entry name" value="HTH_ARAC_FAMILY_2"/>
    <property type="match status" value="1"/>
</dbReference>
<dbReference type="GO" id="GO:0003700">
    <property type="term" value="F:DNA-binding transcription factor activity"/>
    <property type="evidence" value="ECO:0007669"/>
    <property type="project" value="InterPro"/>
</dbReference>
<evidence type="ECO:0000313" key="6">
    <source>
        <dbReference type="Proteomes" id="UP000323608"/>
    </source>
</evidence>
<dbReference type="GO" id="GO:0043565">
    <property type="term" value="F:sequence-specific DNA binding"/>
    <property type="evidence" value="ECO:0007669"/>
    <property type="project" value="InterPro"/>
</dbReference>
<evidence type="ECO:0000256" key="2">
    <source>
        <dbReference type="ARBA" id="ARBA00023125"/>
    </source>
</evidence>
<feature type="domain" description="HTH araC/xylS-type" evidence="4">
    <location>
        <begin position="202"/>
        <end position="300"/>
    </location>
</feature>
<keyword evidence="2" id="KW-0238">DNA-binding</keyword>
<name>A0A5B0VQT0_RHITR</name>
<dbReference type="SUPFAM" id="SSF46689">
    <property type="entry name" value="Homeodomain-like"/>
    <property type="match status" value="2"/>
</dbReference>
<dbReference type="AlphaFoldDB" id="A0A5B0VQT0"/>
<keyword evidence="1" id="KW-0805">Transcription regulation</keyword>
<evidence type="ECO:0000259" key="4">
    <source>
        <dbReference type="PROSITE" id="PS01124"/>
    </source>
</evidence>
<gene>
    <name evidence="5" type="ORF">FP026_28225</name>
</gene>
<evidence type="ECO:0000256" key="1">
    <source>
        <dbReference type="ARBA" id="ARBA00023015"/>
    </source>
</evidence>
<dbReference type="PANTHER" id="PTHR46796:SF14">
    <property type="entry name" value="TRANSCRIPTIONAL REGULATORY PROTEIN"/>
    <property type="match status" value="1"/>
</dbReference>
<sequence length="303" mass="33822">MTQSDSYGEAFGKRLNAQATSFVTKRALPQSTIAVTELRYENPQYELSTPPAYEDAYLVAVHLQNFPNYQYWENGRAAPVSPIRPGETIVYDIKRTPIFHLNSAFHSVHFYFPRAALNVIADSAEASPIDELCYRPGVSRDDAVMRHLAQSLLPLFNNPNQASQLFMEHVLVAVGHHVAFQYGGMKLLDRPIGGGLAGWQEKRAKELLAANLAGEISLATLADACGLSVRHFTRAFRQSVGISPHRWLVQKRVELAKQLLQNSRLSLLEITLACGFADQSHFTRVFTTVVGIGPAAWRRYLKI</sequence>
<dbReference type="SMART" id="SM00342">
    <property type="entry name" value="HTH_ARAC"/>
    <property type="match status" value="1"/>
</dbReference>
<dbReference type="RefSeq" id="WP_149637869.1">
    <property type="nucleotide sequence ID" value="NZ_VNIP01000017.1"/>
</dbReference>
<comment type="caution">
    <text evidence="5">The sequence shown here is derived from an EMBL/GenBank/DDBJ whole genome shotgun (WGS) entry which is preliminary data.</text>
</comment>